<dbReference type="GO" id="GO:0090575">
    <property type="term" value="C:RNA polymerase II transcription regulator complex"/>
    <property type="evidence" value="ECO:0007669"/>
    <property type="project" value="TreeGrafter"/>
</dbReference>
<dbReference type="GO" id="GO:0000976">
    <property type="term" value="F:transcription cis-regulatory region binding"/>
    <property type="evidence" value="ECO:0007669"/>
    <property type="project" value="InterPro"/>
</dbReference>
<dbReference type="PANTHER" id="PTHR40621">
    <property type="entry name" value="TRANSCRIPTION FACTOR KAPC-RELATED"/>
    <property type="match status" value="1"/>
</dbReference>
<dbReference type="InterPro" id="IPR050936">
    <property type="entry name" value="AP-1-like"/>
</dbReference>
<protein>
    <recommendedName>
        <fullName evidence="4">BZIP domain-containing protein</fullName>
    </recommendedName>
</protein>
<reference evidence="5 6" key="1">
    <citation type="journal article" date="2012" name="PLoS Pathog.">
        <title>Diverse lifestyles and strategies of plant pathogenesis encoded in the genomes of eighteen Dothideomycetes fungi.</title>
        <authorList>
            <person name="Ohm R.A."/>
            <person name="Feau N."/>
            <person name="Henrissat B."/>
            <person name="Schoch C.L."/>
            <person name="Horwitz B.A."/>
            <person name="Barry K.W."/>
            <person name="Condon B.J."/>
            <person name="Copeland A.C."/>
            <person name="Dhillon B."/>
            <person name="Glaser F."/>
            <person name="Hesse C.N."/>
            <person name="Kosti I."/>
            <person name="LaButti K."/>
            <person name="Lindquist E.A."/>
            <person name="Lucas S."/>
            <person name="Salamov A.A."/>
            <person name="Bradshaw R.E."/>
            <person name="Ciuffetti L."/>
            <person name="Hamelin R.C."/>
            <person name="Kema G.H.J."/>
            <person name="Lawrence C."/>
            <person name="Scott J.A."/>
            <person name="Spatafora J.W."/>
            <person name="Turgeon B.G."/>
            <person name="de Wit P.J.G.M."/>
            <person name="Zhong S."/>
            <person name="Goodwin S.B."/>
            <person name="Grigoriev I.V."/>
        </authorList>
    </citation>
    <scope>NUCLEOTIDE SEQUENCE [LARGE SCALE GENOMIC DNA]</scope>
    <source>
        <strain evidence="5 6">SO2202</strain>
    </source>
</reference>
<evidence type="ECO:0000256" key="2">
    <source>
        <dbReference type="ARBA" id="ARBA00023242"/>
    </source>
</evidence>
<accession>N1QLE1</accession>
<keyword evidence="2" id="KW-0539">Nucleus</keyword>
<feature type="compositionally biased region" description="Polar residues" evidence="3">
    <location>
        <begin position="275"/>
        <end position="293"/>
    </location>
</feature>
<feature type="region of interest" description="Disordered" evidence="3">
    <location>
        <begin position="1"/>
        <end position="77"/>
    </location>
</feature>
<sequence length="437" mass="47841">MGDNSRVECDMAVASKVEDDAPGDATPSSIESTPEPEAGPDPPQEPAQPQKRKGGRKPIYATSEERKQRNRQAQAAFRERRTEYIKQLEATIKTNEETLGGLQQQHRQAADECLMLRYKNSLLERILLEKGINVQAELQMKTGSPVLGPGFMHSTTPMPQQPQLQRTTLQRAQARRSGLPKLAPGHSNSDLGFSTTSPLAHPTPSSHGSSPSQMSMRSPAIQQMGMTSPASAVLGQPQAQPYQSFAGSSQQQPSQAFYQPQQHATNAPRYRQHRATASSTYQGSTSGISNMTSGLPYPGSSSGSAPPSASAFYPSPFQKHFEQLDQEYDSQQHRTAFDDAEDASQAGTEEQFSPQFDQPQAQQHGDHHQQSQSIAATQQQVSAQSQYEPQQVIPPTSHPGTGHYDSSDPMLDADPFGLSASMHYPQTYLNQQYHGQR</sequence>
<dbReference type="OrthoDB" id="2285533at2759"/>
<evidence type="ECO:0000313" key="6">
    <source>
        <dbReference type="Proteomes" id="UP000016931"/>
    </source>
</evidence>
<keyword evidence="6" id="KW-1185">Reference proteome</keyword>
<organism evidence="5 6">
    <name type="scientific">Sphaerulina musiva (strain SO2202)</name>
    <name type="common">Poplar stem canker fungus</name>
    <name type="synonym">Septoria musiva</name>
    <dbReference type="NCBI Taxonomy" id="692275"/>
    <lineage>
        <taxon>Eukaryota</taxon>
        <taxon>Fungi</taxon>
        <taxon>Dikarya</taxon>
        <taxon>Ascomycota</taxon>
        <taxon>Pezizomycotina</taxon>
        <taxon>Dothideomycetes</taxon>
        <taxon>Dothideomycetidae</taxon>
        <taxon>Mycosphaerellales</taxon>
        <taxon>Mycosphaerellaceae</taxon>
        <taxon>Sphaerulina</taxon>
    </lineage>
</organism>
<evidence type="ECO:0000256" key="3">
    <source>
        <dbReference type="SAM" id="MobiDB-lite"/>
    </source>
</evidence>
<feature type="domain" description="BZIP" evidence="4">
    <location>
        <begin position="66"/>
        <end position="80"/>
    </location>
</feature>
<evidence type="ECO:0000259" key="4">
    <source>
        <dbReference type="PROSITE" id="PS00036"/>
    </source>
</evidence>
<feature type="compositionally biased region" description="Low complexity" evidence="3">
    <location>
        <begin position="202"/>
        <end position="217"/>
    </location>
</feature>
<feature type="compositionally biased region" description="Pro residues" evidence="3">
    <location>
        <begin position="37"/>
        <end position="46"/>
    </location>
</feature>
<comment type="subcellular location">
    <subcellularLocation>
        <location evidence="1">Nucleus</location>
    </subcellularLocation>
</comment>
<dbReference type="InterPro" id="IPR004827">
    <property type="entry name" value="bZIP"/>
</dbReference>
<feature type="compositionally biased region" description="Low complexity" evidence="3">
    <location>
        <begin position="248"/>
        <end position="262"/>
    </location>
</feature>
<dbReference type="OMA" id="LDTDPFG"/>
<dbReference type="STRING" id="692275.N1QLE1"/>
<feature type="compositionally biased region" description="Low complexity" evidence="3">
    <location>
        <begin position="296"/>
        <end position="314"/>
    </location>
</feature>
<dbReference type="PROSITE" id="PS00036">
    <property type="entry name" value="BZIP_BASIC"/>
    <property type="match status" value="1"/>
</dbReference>
<dbReference type="InterPro" id="IPR046347">
    <property type="entry name" value="bZIP_sf"/>
</dbReference>
<name>N1QLE1_SPHMS</name>
<dbReference type="Proteomes" id="UP000016931">
    <property type="component" value="Unassembled WGS sequence"/>
</dbReference>
<feature type="compositionally biased region" description="Low complexity" evidence="3">
    <location>
        <begin position="161"/>
        <end position="176"/>
    </location>
</feature>
<dbReference type="Gene3D" id="1.20.5.170">
    <property type="match status" value="1"/>
</dbReference>
<dbReference type="PANTHER" id="PTHR40621:SF9">
    <property type="entry name" value="MEAB PROTEIN"/>
    <property type="match status" value="1"/>
</dbReference>
<dbReference type="eggNOG" id="ENOG502S1NM">
    <property type="taxonomic scope" value="Eukaryota"/>
</dbReference>
<evidence type="ECO:0000256" key="1">
    <source>
        <dbReference type="ARBA" id="ARBA00004123"/>
    </source>
</evidence>
<dbReference type="HOGENOM" id="CLU_035241_2_0_1"/>
<dbReference type="SMART" id="SM00338">
    <property type="entry name" value="BRLZ"/>
    <property type="match status" value="1"/>
</dbReference>
<evidence type="ECO:0000313" key="5">
    <source>
        <dbReference type="EMBL" id="EMF16453.1"/>
    </source>
</evidence>
<dbReference type="EMBL" id="KB456260">
    <property type="protein sequence ID" value="EMF16453.1"/>
    <property type="molecule type" value="Genomic_DNA"/>
</dbReference>
<dbReference type="AlphaFoldDB" id="N1QLE1"/>
<dbReference type="GO" id="GO:0001228">
    <property type="term" value="F:DNA-binding transcription activator activity, RNA polymerase II-specific"/>
    <property type="evidence" value="ECO:0007669"/>
    <property type="project" value="TreeGrafter"/>
</dbReference>
<dbReference type="GeneID" id="27900345"/>
<feature type="compositionally biased region" description="Low complexity" evidence="3">
    <location>
        <begin position="370"/>
        <end position="391"/>
    </location>
</feature>
<feature type="region of interest" description="Disordered" evidence="3">
    <location>
        <begin position="336"/>
        <end position="420"/>
    </location>
</feature>
<feature type="region of interest" description="Disordered" evidence="3">
    <location>
        <begin position="240"/>
        <end position="314"/>
    </location>
</feature>
<gene>
    <name evidence="5" type="ORF">SEPMUDRAFT_145695</name>
</gene>
<dbReference type="RefSeq" id="XP_016764574.1">
    <property type="nucleotide sequence ID" value="XM_016903208.1"/>
</dbReference>
<dbReference type="SUPFAM" id="SSF57959">
    <property type="entry name" value="Leucine zipper domain"/>
    <property type="match status" value="1"/>
</dbReference>
<feature type="compositionally biased region" description="Polar residues" evidence="3">
    <location>
        <begin position="345"/>
        <end position="357"/>
    </location>
</feature>
<feature type="region of interest" description="Disordered" evidence="3">
    <location>
        <begin position="145"/>
        <end position="217"/>
    </location>
</feature>
<feature type="compositionally biased region" description="Polar residues" evidence="3">
    <location>
        <begin position="186"/>
        <end position="198"/>
    </location>
</feature>
<proteinExistence type="predicted"/>
<dbReference type="CDD" id="cd14688">
    <property type="entry name" value="bZIP_YAP"/>
    <property type="match status" value="1"/>
</dbReference>